<feature type="region of interest" description="Disordered" evidence="1">
    <location>
        <begin position="1145"/>
        <end position="1216"/>
    </location>
</feature>
<gene>
    <name evidence="2" type="ORF">PR048_033233</name>
</gene>
<feature type="compositionally biased region" description="Basic residues" evidence="1">
    <location>
        <begin position="1170"/>
        <end position="1181"/>
    </location>
</feature>
<evidence type="ECO:0000256" key="1">
    <source>
        <dbReference type="SAM" id="MobiDB-lite"/>
    </source>
</evidence>
<accession>A0ABQ9G0P1</accession>
<feature type="region of interest" description="Disordered" evidence="1">
    <location>
        <begin position="386"/>
        <end position="416"/>
    </location>
</feature>
<comment type="caution">
    <text evidence="2">The sequence shown here is derived from an EMBL/GenBank/DDBJ whole genome shotgun (WGS) entry which is preliminary data.</text>
</comment>
<feature type="compositionally biased region" description="Low complexity" evidence="1">
    <location>
        <begin position="1158"/>
        <end position="1167"/>
    </location>
</feature>
<name>A0ABQ9G0P1_9NEOP</name>
<feature type="compositionally biased region" description="Basic and acidic residues" evidence="1">
    <location>
        <begin position="1365"/>
        <end position="1378"/>
    </location>
</feature>
<feature type="region of interest" description="Disordered" evidence="1">
    <location>
        <begin position="210"/>
        <end position="266"/>
    </location>
</feature>
<evidence type="ECO:0000313" key="2">
    <source>
        <dbReference type="EMBL" id="KAJ8865713.1"/>
    </source>
</evidence>
<feature type="region of interest" description="Disordered" evidence="1">
    <location>
        <begin position="1350"/>
        <end position="1378"/>
    </location>
</feature>
<proteinExistence type="predicted"/>
<reference evidence="2 3" key="1">
    <citation type="submission" date="2023-02" db="EMBL/GenBank/DDBJ databases">
        <title>LHISI_Scaffold_Assembly.</title>
        <authorList>
            <person name="Stuart O.P."/>
            <person name="Cleave R."/>
            <person name="Magrath M.J.L."/>
            <person name="Mikheyev A.S."/>
        </authorList>
    </citation>
    <scope>NUCLEOTIDE SEQUENCE [LARGE SCALE GENOMIC DNA]</scope>
    <source>
        <strain evidence="2">Daus_M_001</strain>
        <tissue evidence="2">Leg muscle</tissue>
    </source>
</reference>
<dbReference type="Proteomes" id="UP001159363">
    <property type="component" value="Chromosome 16"/>
</dbReference>
<feature type="region of interest" description="Disordered" evidence="1">
    <location>
        <begin position="1044"/>
        <end position="1070"/>
    </location>
</feature>
<protein>
    <submittedName>
        <fullName evidence="2">Uncharacterized protein</fullName>
    </submittedName>
</protein>
<organism evidence="2 3">
    <name type="scientific">Dryococelus australis</name>
    <dbReference type="NCBI Taxonomy" id="614101"/>
    <lineage>
        <taxon>Eukaryota</taxon>
        <taxon>Metazoa</taxon>
        <taxon>Ecdysozoa</taxon>
        <taxon>Arthropoda</taxon>
        <taxon>Hexapoda</taxon>
        <taxon>Insecta</taxon>
        <taxon>Pterygota</taxon>
        <taxon>Neoptera</taxon>
        <taxon>Polyneoptera</taxon>
        <taxon>Phasmatodea</taxon>
        <taxon>Verophasmatodea</taxon>
        <taxon>Anareolatae</taxon>
        <taxon>Phasmatidae</taxon>
        <taxon>Eurycanthinae</taxon>
        <taxon>Dryococelus</taxon>
    </lineage>
</organism>
<keyword evidence="3" id="KW-1185">Reference proteome</keyword>
<dbReference type="EMBL" id="JARBHB010000017">
    <property type="protein sequence ID" value="KAJ8865713.1"/>
    <property type="molecule type" value="Genomic_DNA"/>
</dbReference>
<feature type="compositionally biased region" description="Basic and acidic residues" evidence="1">
    <location>
        <begin position="221"/>
        <end position="240"/>
    </location>
</feature>
<sequence>MFIRGRMLSVSRNTFINPPLHGLHDALMNPWGIPDCFAARHNTTTKGVHIAHSGCTHKFLYNVHTNKSLVDSNQGWYGADNYSSDGIPQCGSKGREEVPCVGKLSPPEQCNSIVHLRLLSTFTEELLKLYFQNIPPPRANKALPSLEMTTHRIRAHSRITKVDGICAIVYVREYIPIVTNMIPFAVVICNLWGTQPEGLRPECGPGRIWLKKPGGGGGKQGQREVKRDVHLHRDNKEQSRRTRNVSPGCPRGLPSARWPGSPLTSRPHLPPPRLTCKIRVIFLRRAKIHGTVYTRSDVVSPLASALTLSHALARVNCTRLVGHSGLVVRLRASHRLGEPGSVSSGVAFQFEGIVPDNAAGRRFSSGISLPPPNRFFLPMPPHVDLASPPSAHGPKSKSPPPPQHHFTRGRSHDGRRFFVGIPGRRLRANPFIVCGGRGMPAAWGGGGSEGGQGNPHSVMRHFAMPARFINAVMARGCLICIVQRYDGNTARLARRSDEVLELRVSVARIGPTLLDLGCGGPSHSLKAPAYLALFSSFEADKPGSRKGYFAARFKCAVVSAREYSELACSDPIVLLVERLWPGPVQRLCTVCLKSRYLSGEQEVPLGHKDAFVTALVNGHATIGRFADASGRKQWIKDEIDGSFVFWVLNSQLTRPFTRTSHFELLEHGQAETRSEGVVRTRQRSDPRVQSAWFSDGSIGGKAVRFCNLETGYIATRVMFTPHTKDEVDRSRWLCTTNLSVSTLNFFSAYTSIKNGVVWILVRIAIYGCGQSNWNKQFESYVYQCVALVMRLQQLQTDLRLRGRPNCHGNDNLTRFIGEESFCSSNIRVSHSFVSPVCFVVGPFPFHFIPKAHASAIVFLRRKDACRNVNDDEATNFESSPIARRNSGCRYSKPFASIDFSSRSHIKWGRSGTDDRYISNGALMAQWIERFQVGPQSRTPGFSHVGIVSDDAIGRRVFSGISRFPRHLIPALLHTHLNNPQRLSRPRLLELKKRNGSVNCKHEQRAIDREMASPASNMAETYFTGGSPTNRKHPVTTISAANRGRTVTSTKRKLSSSKVVQRSNPGEGGGVMNFPAVLRQFHASARKGATSHLRSSQWRNDANSSIYSAVKFSLVPNNNANFADRRTAAAMSAVASVSPRRRRFWLTGRQASRHTRPPSRVASRTATDSTRRRRRRRIRRRSCSVLLACSSTSGGPPSLPEGASSRRLIRPPTEGKLTRSTAHVLSVPFSHRVDECTEEKQRGEFSLTGCSRPSPEGTANGKREKVTNRVWRTYCGVNNRLVSRLSLTLVKVCRLQSVEGPMYMRDQGQAKERYGRQLHARLAPHRPYAQGVQCFRPNALLCKLDLLRGETEDPRENPPVSGVVLRDSHHMRDSGGDPAGDRARFALARGEQSYHYTTAAPIRTKFVCRNHINSLFYGEDLVDSKYVNTLKTVLECSSGKSFAEINTMGCTSCCIRKIIWFENDKLDTPLVGSLPIRKDWCSFDQLNGVK</sequence>
<feature type="region of interest" description="Disordered" evidence="1">
    <location>
        <begin position="1243"/>
        <end position="1262"/>
    </location>
</feature>
<evidence type="ECO:0000313" key="3">
    <source>
        <dbReference type="Proteomes" id="UP001159363"/>
    </source>
</evidence>